<comment type="caution">
    <text evidence="1">The sequence shown here is derived from an EMBL/GenBank/DDBJ whole genome shotgun (WGS) entry which is preliminary data.</text>
</comment>
<protein>
    <recommendedName>
        <fullName evidence="5">RHS repeat-associated core domain-containing protein</fullName>
    </recommendedName>
</protein>
<dbReference type="InterPro" id="IPR050708">
    <property type="entry name" value="T6SS_VgrG/RHS"/>
</dbReference>
<sequence>MLSTSNFGGYYSYKYNGKELQETGMYDYGARMYMADIGRWGVVDPLAEMNRAWSPFRYGFNNPIRFIDPDGRNEDIYELDEKANLIWKAESDRDVIYASKNFDNNGNLKAENDGGVDVGEKGYIEKNKQEITLKVPLKDSEGNFSDRMTTLSFYNNEGKAKEVAEYMYNNTSVESSNTSLNGSKGIFSVVGTFHLPTKSPFNAKDLGMSNFSFNGDYFYPSTIFAQDHNHPNDGIGWTPASGFESFSKGYRPSGDVRCLKGGCDINVAKDNPNVKLRVYISQLKKYMYYDSQKTNFE</sequence>
<reference evidence="3 4" key="1">
    <citation type="submission" date="2017-09" db="EMBL/GenBank/DDBJ databases">
        <title>Genomic, metabolic, and phenotypic characteristics of bacterial isolates from the natural microbiome of the model nematode Caenorhabditis elegans.</title>
        <authorList>
            <person name="Zimmermann J."/>
            <person name="Obeng N."/>
            <person name="Yang W."/>
            <person name="Obeng O."/>
            <person name="Kissoyan K."/>
            <person name="Pees B."/>
            <person name="Dirksen P."/>
            <person name="Hoppner M."/>
            <person name="Franke A."/>
            <person name="Rosenstiel P."/>
            <person name="Leippe M."/>
            <person name="Dierking K."/>
            <person name="Kaleta C."/>
            <person name="Schulenburg H."/>
        </authorList>
    </citation>
    <scope>NUCLEOTIDE SEQUENCE [LARGE SCALE GENOMIC DNA]</scope>
    <source>
        <strain evidence="1 4">MYb25</strain>
        <strain evidence="2 3">MYb44</strain>
    </source>
</reference>
<dbReference type="AlphaFoldDB" id="A0A2S9CQ43"/>
<evidence type="ECO:0000313" key="4">
    <source>
        <dbReference type="Proteomes" id="UP000238534"/>
    </source>
</evidence>
<dbReference type="PANTHER" id="PTHR32305">
    <property type="match status" value="1"/>
</dbReference>
<dbReference type="EMBL" id="PCPH01000004">
    <property type="protein sequence ID" value="PRB88998.1"/>
    <property type="molecule type" value="Genomic_DNA"/>
</dbReference>
<evidence type="ECO:0000313" key="2">
    <source>
        <dbReference type="EMBL" id="PRB88998.1"/>
    </source>
</evidence>
<dbReference type="NCBIfam" id="TIGR03696">
    <property type="entry name" value="Rhs_assc_core"/>
    <property type="match status" value="1"/>
</dbReference>
<keyword evidence="3" id="KW-1185">Reference proteome</keyword>
<dbReference type="Proteomes" id="UP000238534">
    <property type="component" value="Unassembled WGS sequence"/>
</dbReference>
<organism evidence="1 4">
    <name type="scientific">Chryseobacterium culicis</name>
    <dbReference type="NCBI Taxonomy" id="680127"/>
    <lineage>
        <taxon>Bacteria</taxon>
        <taxon>Pseudomonadati</taxon>
        <taxon>Bacteroidota</taxon>
        <taxon>Flavobacteriia</taxon>
        <taxon>Flavobacteriales</taxon>
        <taxon>Weeksellaceae</taxon>
        <taxon>Chryseobacterium group</taxon>
        <taxon>Chryseobacterium</taxon>
    </lineage>
</organism>
<accession>A0A2S9CQ43</accession>
<name>A0A2S9CQ43_CHRCI</name>
<dbReference type="InterPro" id="IPR022385">
    <property type="entry name" value="Rhs_assc_core"/>
</dbReference>
<dbReference type="EMBL" id="PCPP01000003">
    <property type="protein sequence ID" value="PRB82623.1"/>
    <property type="molecule type" value="Genomic_DNA"/>
</dbReference>
<evidence type="ECO:0008006" key="5">
    <source>
        <dbReference type="Google" id="ProtNLM"/>
    </source>
</evidence>
<gene>
    <name evidence="1" type="ORF">CQ022_18230</name>
    <name evidence="2" type="ORF">CQ033_17125</name>
</gene>
<evidence type="ECO:0000313" key="3">
    <source>
        <dbReference type="Proteomes" id="UP000238325"/>
    </source>
</evidence>
<dbReference type="Gene3D" id="2.180.10.10">
    <property type="entry name" value="RHS repeat-associated core"/>
    <property type="match status" value="1"/>
</dbReference>
<evidence type="ECO:0000313" key="1">
    <source>
        <dbReference type="EMBL" id="PRB82623.1"/>
    </source>
</evidence>
<dbReference type="PANTHER" id="PTHR32305:SF15">
    <property type="entry name" value="PROTEIN RHSA-RELATED"/>
    <property type="match status" value="1"/>
</dbReference>
<proteinExistence type="predicted"/>
<dbReference type="Proteomes" id="UP000238325">
    <property type="component" value="Unassembled WGS sequence"/>
</dbReference>